<protein>
    <submittedName>
        <fullName evidence="3">Uncharacterized protein</fullName>
    </submittedName>
</protein>
<name>A0A915A2R0_PARUN</name>
<reference evidence="3" key="1">
    <citation type="submission" date="2022-11" db="UniProtKB">
        <authorList>
            <consortium name="WormBaseParasite"/>
        </authorList>
    </citation>
    <scope>IDENTIFICATION</scope>
</reference>
<feature type="transmembrane region" description="Helical" evidence="1">
    <location>
        <begin position="130"/>
        <end position="161"/>
    </location>
</feature>
<feature type="transmembrane region" description="Helical" evidence="1">
    <location>
        <begin position="77"/>
        <end position="94"/>
    </location>
</feature>
<feature type="transmembrane region" description="Helical" evidence="1">
    <location>
        <begin position="181"/>
        <end position="204"/>
    </location>
</feature>
<dbReference type="Proteomes" id="UP000887569">
    <property type="component" value="Unplaced"/>
</dbReference>
<keyword evidence="1" id="KW-0812">Transmembrane</keyword>
<accession>A0A915A2R0</accession>
<organism evidence="2 3">
    <name type="scientific">Parascaris univalens</name>
    <name type="common">Nematode worm</name>
    <dbReference type="NCBI Taxonomy" id="6257"/>
    <lineage>
        <taxon>Eukaryota</taxon>
        <taxon>Metazoa</taxon>
        <taxon>Ecdysozoa</taxon>
        <taxon>Nematoda</taxon>
        <taxon>Chromadorea</taxon>
        <taxon>Rhabditida</taxon>
        <taxon>Spirurina</taxon>
        <taxon>Ascaridomorpha</taxon>
        <taxon>Ascaridoidea</taxon>
        <taxon>Ascarididae</taxon>
        <taxon>Parascaris</taxon>
    </lineage>
</organism>
<dbReference type="WBParaSite" id="PgE248_g001_t01">
    <property type="protein sequence ID" value="PgE248_g001_t01"/>
    <property type="gene ID" value="PgE248_g001"/>
</dbReference>
<sequence>MARRGAYTCQIQGCNVFLIFLGLVALGLAGSQFSDVLAIQNYRNIDLRLLSWIYLLAGITGIYCLPRNYGSVIVKTLYCVCTVIGIATAIFYGFTTYRVVETYRVVRRLGNSSAATAQYGGDVSSYVGKIAISALMIAIPALAALAAMIATILLDMIVFVVQPVWSTHSEDQERIIRSSRLQLNSLATIKLLLALGTLGLAVFVEYEREQLGGDGNYIRVALAEISAILAVASAVVDIYSVAAKQQAALNSKATFCSFRPQL</sequence>
<proteinExistence type="predicted"/>
<keyword evidence="1" id="KW-0472">Membrane</keyword>
<feature type="transmembrane region" description="Helical" evidence="1">
    <location>
        <begin position="216"/>
        <end position="242"/>
    </location>
</feature>
<evidence type="ECO:0000313" key="3">
    <source>
        <dbReference type="WBParaSite" id="PgE248_g001_t01"/>
    </source>
</evidence>
<feature type="transmembrane region" description="Helical" evidence="1">
    <location>
        <begin position="49"/>
        <end position="65"/>
    </location>
</feature>
<dbReference type="AlphaFoldDB" id="A0A915A2R0"/>
<feature type="transmembrane region" description="Helical" evidence="1">
    <location>
        <begin position="12"/>
        <end position="29"/>
    </location>
</feature>
<evidence type="ECO:0000313" key="2">
    <source>
        <dbReference type="Proteomes" id="UP000887569"/>
    </source>
</evidence>
<keyword evidence="1" id="KW-1133">Transmembrane helix</keyword>
<evidence type="ECO:0000256" key="1">
    <source>
        <dbReference type="SAM" id="Phobius"/>
    </source>
</evidence>
<keyword evidence="2" id="KW-1185">Reference proteome</keyword>